<dbReference type="PRINTS" id="PR00039">
    <property type="entry name" value="HTHLYSR"/>
</dbReference>
<dbReference type="Gene3D" id="1.10.10.10">
    <property type="entry name" value="Winged helix-like DNA-binding domain superfamily/Winged helix DNA-binding domain"/>
    <property type="match status" value="1"/>
</dbReference>
<protein>
    <submittedName>
        <fullName evidence="7">LysR family transcriptional regulator</fullName>
    </submittedName>
</protein>
<evidence type="ECO:0000256" key="2">
    <source>
        <dbReference type="ARBA" id="ARBA00023015"/>
    </source>
</evidence>
<dbReference type="OrthoDB" id="5297026at2"/>
<dbReference type="PROSITE" id="PS50931">
    <property type="entry name" value="HTH_LYSR"/>
    <property type="match status" value="1"/>
</dbReference>
<dbReference type="AlphaFoldDB" id="A0A1Y1SAS3"/>
<dbReference type="Gene3D" id="3.40.190.10">
    <property type="entry name" value="Periplasmic binding protein-like II"/>
    <property type="match status" value="2"/>
</dbReference>
<dbReference type="Pfam" id="PF03466">
    <property type="entry name" value="LysR_substrate"/>
    <property type="match status" value="1"/>
</dbReference>
<evidence type="ECO:0000313" key="7">
    <source>
        <dbReference type="EMBL" id="ORE85496.1"/>
    </source>
</evidence>
<dbReference type="GO" id="GO:0003677">
    <property type="term" value="F:DNA binding"/>
    <property type="evidence" value="ECO:0007669"/>
    <property type="project" value="UniProtKB-KW"/>
</dbReference>
<evidence type="ECO:0000256" key="5">
    <source>
        <dbReference type="ARBA" id="ARBA00023163"/>
    </source>
</evidence>
<proteinExistence type="inferred from homology"/>
<dbReference type="SUPFAM" id="SSF46785">
    <property type="entry name" value="Winged helix' DNA-binding domain"/>
    <property type="match status" value="1"/>
</dbReference>
<gene>
    <name evidence="7" type="ORF">ATO7_14778</name>
</gene>
<dbReference type="STRING" id="1317117.ATO7_14778"/>
<evidence type="ECO:0000256" key="4">
    <source>
        <dbReference type="ARBA" id="ARBA00023159"/>
    </source>
</evidence>
<keyword evidence="3" id="KW-0238">DNA-binding</keyword>
<dbReference type="FunFam" id="1.10.10.10:FF:000001">
    <property type="entry name" value="LysR family transcriptional regulator"/>
    <property type="match status" value="1"/>
</dbReference>
<evidence type="ECO:0000259" key="6">
    <source>
        <dbReference type="PROSITE" id="PS50931"/>
    </source>
</evidence>
<comment type="caution">
    <text evidence="7">The sequence shown here is derived from an EMBL/GenBank/DDBJ whole genome shotgun (WGS) entry which is preliminary data.</text>
</comment>
<dbReference type="EMBL" id="AQQV01000004">
    <property type="protein sequence ID" value="ORE85496.1"/>
    <property type="molecule type" value="Genomic_DNA"/>
</dbReference>
<reference evidence="7 8" key="1">
    <citation type="submission" date="2013-04" db="EMBL/GenBank/DDBJ databases">
        <title>Oceanococcus atlanticus 22II-S10r2 Genome Sequencing.</title>
        <authorList>
            <person name="Lai Q."/>
            <person name="Li G."/>
            <person name="Shao Z."/>
        </authorList>
    </citation>
    <scope>NUCLEOTIDE SEQUENCE [LARGE SCALE GENOMIC DNA]</scope>
    <source>
        <strain evidence="7 8">22II-S10r2</strain>
    </source>
</reference>
<keyword evidence="5" id="KW-0804">Transcription</keyword>
<dbReference type="Proteomes" id="UP000192342">
    <property type="component" value="Unassembled WGS sequence"/>
</dbReference>
<dbReference type="InterPro" id="IPR000847">
    <property type="entry name" value="LysR_HTH_N"/>
</dbReference>
<accession>A0A1Y1SAS3</accession>
<keyword evidence="2" id="KW-0805">Transcription regulation</keyword>
<keyword evidence="8" id="KW-1185">Reference proteome</keyword>
<comment type="similarity">
    <text evidence="1">Belongs to the LysR transcriptional regulatory family.</text>
</comment>
<name>A0A1Y1SAS3_9GAMM</name>
<dbReference type="Pfam" id="PF00126">
    <property type="entry name" value="HTH_1"/>
    <property type="match status" value="1"/>
</dbReference>
<dbReference type="CDD" id="cd08411">
    <property type="entry name" value="PBP2_OxyR"/>
    <property type="match status" value="1"/>
</dbReference>
<dbReference type="InterPro" id="IPR005119">
    <property type="entry name" value="LysR_subst-bd"/>
</dbReference>
<dbReference type="RefSeq" id="WP_083563131.1">
    <property type="nucleotide sequence ID" value="NZ_AQQV01000004.1"/>
</dbReference>
<dbReference type="GO" id="GO:0003700">
    <property type="term" value="F:DNA-binding transcription factor activity"/>
    <property type="evidence" value="ECO:0007669"/>
    <property type="project" value="InterPro"/>
</dbReference>
<keyword evidence="4" id="KW-0010">Activator</keyword>
<dbReference type="InterPro" id="IPR036388">
    <property type="entry name" value="WH-like_DNA-bd_sf"/>
</dbReference>
<dbReference type="PANTHER" id="PTHR30346:SF26">
    <property type="entry name" value="HYDROGEN PEROXIDE-INDUCIBLE GENES ACTIVATOR"/>
    <property type="match status" value="1"/>
</dbReference>
<sequence length="310" mass="34109">MTLTELRYIIALDKERHFGRAAERSFVSQPTLSVALRKFEDQLGVTVFERQRGKVKPTPIGERIIEQARRVLAEAQLLESIASEGQDELSGRLRLGAIYTVGPYLLPRLIPALKQVAPNMPLAIEENYTSVLSAMLSRNELDLIIVAEPFSPAGVSTWALYDEAFVVAMPPQHPWAERASIGTSELADENLLLLGPGHCFRDQVIESCPDCAKVTDDEEPLAGGSLETIRHMVASGLGITVLPQATVNPDTDHGQLLTTRPFAGTPPTRRITLAWRRTFPRMQAIRAVHDAIVASQMQGVSWISDAQPSE</sequence>
<feature type="domain" description="HTH lysR-type" evidence="6">
    <location>
        <begin position="1"/>
        <end position="58"/>
    </location>
</feature>
<evidence type="ECO:0000256" key="1">
    <source>
        <dbReference type="ARBA" id="ARBA00009437"/>
    </source>
</evidence>
<dbReference type="PANTHER" id="PTHR30346">
    <property type="entry name" value="TRANSCRIPTIONAL DUAL REGULATOR HCAR-RELATED"/>
    <property type="match status" value="1"/>
</dbReference>
<dbReference type="InterPro" id="IPR036390">
    <property type="entry name" value="WH_DNA-bd_sf"/>
</dbReference>
<dbReference type="GO" id="GO:0032993">
    <property type="term" value="C:protein-DNA complex"/>
    <property type="evidence" value="ECO:0007669"/>
    <property type="project" value="TreeGrafter"/>
</dbReference>
<dbReference type="SUPFAM" id="SSF53850">
    <property type="entry name" value="Periplasmic binding protein-like II"/>
    <property type="match status" value="1"/>
</dbReference>
<evidence type="ECO:0000313" key="8">
    <source>
        <dbReference type="Proteomes" id="UP000192342"/>
    </source>
</evidence>
<evidence type="ECO:0000256" key="3">
    <source>
        <dbReference type="ARBA" id="ARBA00023125"/>
    </source>
</evidence>
<organism evidence="7 8">
    <name type="scientific">Oceanococcus atlanticus</name>
    <dbReference type="NCBI Taxonomy" id="1317117"/>
    <lineage>
        <taxon>Bacteria</taxon>
        <taxon>Pseudomonadati</taxon>
        <taxon>Pseudomonadota</taxon>
        <taxon>Gammaproteobacteria</taxon>
        <taxon>Chromatiales</taxon>
        <taxon>Oceanococcaceae</taxon>
        <taxon>Oceanococcus</taxon>
    </lineage>
</organism>